<comment type="subcellular location">
    <subcellularLocation>
        <location evidence="1">Cell membrane</location>
        <topology evidence="1">Multi-pass membrane protein</topology>
    </subcellularLocation>
</comment>
<keyword evidence="12" id="KW-1185">Reference proteome</keyword>
<feature type="transmembrane region" description="Helical" evidence="8">
    <location>
        <begin position="21"/>
        <end position="45"/>
    </location>
</feature>
<keyword evidence="4 8" id="KW-1133">Transmembrane helix</keyword>
<feature type="transmembrane region" description="Helical" evidence="8">
    <location>
        <begin position="444"/>
        <end position="469"/>
    </location>
</feature>
<dbReference type="PANTHER" id="PTHR30572:SF4">
    <property type="entry name" value="ABC TRANSPORTER PERMEASE YTRF"/>
    <property type="match status" value="1"/>
</dbReference>
<evidence type="ECO:0000259" key="10">
    <source>
        <dbReference type="Pfam" id="PF12704"/>
    </source>
</evidence>
<keyword evidence="5 8" id="KW-0472">Membrane</keyword>
<evidence type="ECO:0000313" key="11">
    <source>
        <dbReference type="EMBL" id="WNC12901.1"/>
    </source>
</evidence>
<feature type="region of interest" description="Disordered" evidence="7">
    <location>
        <begin position="169"/>
        <end position="201"/>
    </location>
</feature>
<reference evidence="11 12" key="1">
    <citation type="submission" date="2023-09" db="EMBL/GenBank/DDBJ databases">
        <title>Complete Genome and Methylome dissection of Bacillus brevis NEB573 original source of BbsI restriction endonuclease.</title>
        <authorList>
            <person name="Fomenkov A."/>
            <person name="Roberts R.D."/>
        </authorList>
    </citation>
    <scope>NUCLEOTIDE SEQUENCE [LARGE SCALE GENOMIC DNA]</scope>
    <source>
        <strain evidence="11 12">NEB573</strain>
    </source>
</reference>
<evidence type="ECO:0000256" key="2">
    <source>
        <dbReference type="ARBA" id="ARBA00022475"/>
    </source>
</evidence>
<gene>
    <name evidence="11" type="ORF">RGB73_19485</name>
</gene>
<evidence type="ECO:0000259" key="9">
    <source>
        <dbReference type="Pfam" id="PF02687"/>
    </source>
</evidence>
<evidence type="ECO:0000256" key="8">
    <source>
        <dbReference type="SAM" id="Phobius"/>
    </source>
</evidence>
<evidence type="ECO:0000256" key="4">
    <source>
        <dbReference type="ARBA" id="ARBA00022989"/>
    </source>
</evidence>
<organism evidence="11 12">
    <name type="scientific">Brevibacillus brevis</name>
    <name type="common">Bacillus brevis</name>
    <dbReference type="NCBI Taxonomy" id="1393"/>
    <lineage>
        <taxon>Bacteria</taxon>
        <taxon>Bacillati</taxon>
        <taxon>Bacillota</taxon>
        <taxon>Bacilli</taxon>
        <taxon>Bacillales</taxon>
        <taxon>Paenibacillaceae</taxon>
        <taxon>Brevibacillus</taxon>
    </lineage>
</organism>
<evidence type="ECO:0000256" key="5">
    <source>
        <dbReference type="ARBA" id="ARBA00023136"/>
    </source>
</evidence>
<dbReference type="InterPro" id="IPR050250">
    <property type="entry name" value="Macrolide_Exporter_MacB"/>
</dbReference>
<feature type="transmembrane region" description="Helical" evidence="8">
    <location>
        <begin position="331"/>
        <end position="363"/>
    </location>
</feature>
<dbReference type="Pfam" id="PF02687">
    <property type="entry name" value="FtsX"/>
    <property type="match status" value="1"/>
</dbReference>
<accession>A0ABY9SYJ9</accession>
<sequence>MKVLDSFRIVWRNLWRMKLRTALTSVGVMIGTAAIVAMIALSLGLKENAVKSLENFGNLTEMDVEPMYYIPEEDRVIPDDERKKLNMEAVQELKAIPGIAAVMPVKRLNEQAKLKVGRREGYVELIGVDVNESAAYRKNDIEKGVYLSGSPQEVVVAYDVAREMRDVEKEQREARRRNADAANKGPRAFAPPDMEGGGAPATLNLVDKAATIILTREYRVDDEPKYEKKEMRVRVVGQLQKSDNHRYSTAVYVPISVIKELNDWVNRGRGDETQGSGRRTREQAKQDHFEFDQLTVKVESREKVEGVVLALKEKGYEVWSPARELETINKFFFVIQIVLGGIAAISLLVATIGIVNTMIMSILERTKEIGIMKVIGATVLNIRWLFLMESGFIGLIGGLTGLGLAWGAVELVNYFGAAGGLMDSLNMGYRGGGPEQGEAKLAVIPVWLALFAIGFSFIIGLLAGIFPAFRASRLSALQAIRSE</sequence>
<feature type="domain" description="MacB-like periplasmic core" evidence="10">
    <location>
        <begin position="21"/>
        <end position="164"/>
    </location>
</feature>
<dbReference type="EMBL" id="CP134050">
    <property type="protein sequence ID" value="WNC12901.1"/>
    <property type="molecule type" value="Genomic_DNA"/>
</dbReference>
<evidence type="ECO:0000256" key="3">
    <source>
        <dbReference type="ARBA" id="ARBA00022692"/>
    </source>
</evidence>
<dbReference type="PANTHER" id="PTHR30572">
    <property type="entry name" value="MEMBRANE COMPONENT OF TRANSPORTER-RELATED"/>
    <property type="match status" value="1"/>
</dbReference>
<dbReference type="InterPro" id="IPR003838">
    <property type="entry name" value="ABC3_permease_C"/>
</dbReference>
<dbReference type="Pfam" id="PF12704">
    <property type="entry name" value="MacB_PCD"/>
    <property type="match status" value="1"/>
</dbReference>
<evidence type="ECO:0000256" key="1">
    <source>
        <dbReference type="ARBA" id="ARBA00004651"/>
    </source>
</evidence>
<dbReference type="InterPro" id="IPR025857">
    <property type="entry name" value="MacB_PCD"/>
</dbReference>
<keyword evidence="2" id="KW-1003">Cell membrane</keyword>
<feature type="transmembrane region" description="Helical" evidence="8">
    <location>
        <begin position="384"/>
        <end position="406"/>
    </location>
</feature>
<evidence type="ECO:0000256" key="7">
    <source>
        <dbReference type="SAM" id="MobiDB-lite"/>
    </source>
</evidence>
<evidence type="ECO:0000256" key="6">
    <source>
        <dbReference type="ARBA" id="ARBA00038076"/>
    </source>
</evidence>
<comment type="similarity">
    <text evidence="6">Belongs to the ABC-4 integral membrane protein family.</text>
</comment>
<name>A0ABY9SYJ9_BREBE</name>
<proteinExistence type="inferred from homology"/>
<keyword evidence="3 8" id="KW-0812">Transmembrane</keyword>
<feature type="compositionally biased region" description="Basic and acidic residues" evidence="7">
    <location>
        <begin position="169"/>
        <end position="179"/>
    </location>
</feature>
<dbReference type="RefSeq" id="WP_310764416.1">
    <property type="nucleotide sequence ID" value="NZ_CP134050.1"/>
</dbReference>
<feature type="domain" description="ABC3 transporter permease C-terminal" evidence="9">
    <location>
        <begin position="342"/>
        <end position="475"/>
    </location>
</feature>
<dbReference type="Proteomes" id="UP001256827">
    <property type="component" value="Chromosome"/>
</dbReference>
<evidence type="ECO:0000313" key="12">
    <source>
        <dbReference type="Proteomes" id="UP001256827"/>
    </source>
</evidence>
<protein>
    <submittedName>
        <fullName evidence="11">ABC transporter permease</fullName>
    </submittedName>
</protein>